<evidence type="ECO:0000256" key="6">
    <source>
        <dbReference type="ARBA" id="ARBA00023136"/>
    </source>
</evidence>
<feature type="transmembrane region" description="Helical" evidence="8">
    <location>
        <begin position="102"/>
        <end position="120"/>
    </location>
</feature>
<evidence type="ECO:0000256" key="7">
    <source>
        <dbReference type="RuleBase" id="RU000320"/>
    </source>
</evidence>
<organism evidence="10 11">
    <name type="scientific">Vallitalea pronyensis</name>
    <dbReference type="NCBI Taxonomy" id="1348613"/>
    <lineage>
        <taxon>Bacteria</taxon>
        <taxon>Bacillati</taxon>
        <taxon>Bacillota</taxon>
        <taxon>Clostridia</taxon>
        <taxon>Lachnospirales</taxon>
        <taxon>Vallitaleaceae</taxon>
        <taxon>Vallitalea</taxon>
    </lineage>
</organism>
<keyword evidence="6 8" id="KW-0472">Membrane</keyword>
<dbReference type="Pfam" id="PF00361">
    <property type="entry name" value="Proton_antipo_M"/>
    <property type="match status" value="1"/>
</dbReference>
<feature type="transmembrane region" description="Helical" evidence="8">
    <location>
        <begin position="292"/>
        <end position="309"/>
    </location>
</feature>
<comment type="similarity">
    <text evidence="2">Belongs to the CPA3 antiporters (TC 2.A.63) subunit D family.</text>
</comment>
<evidence type="ECO:0000313" key="11">
    <source>
        <dbReference type="Proteomes" id="UP000683246"/>
    </source>
</evidence>
<feature type="transmembrane region" description="Helical" evidence="8">
    <location>
        <begin position="28"/>
        <end position="47"/>
    </location>
</feature>
<dbReference type="InterPro" id="IPR003918">
    <property type="entry name" value="NADH_UbQ_OxRdtase"/>
</dbReference>
<dbReference type="InterPro" id="IPR050586">
    <property type="entry name" value="CPA3_Na-H_Antiporter_D"/>
</dbReference>
<dbReference type="GO" id="GO:0042773">
    <property type="term" value="P:ATP synthesis coupled electron transport"/>
    <property type="evidence" value="ECO:0007669"/>
    <property type="project" value="InterPro"/>
</dbReference>
<name>A0A8J8MJ81_9FIRM</name>
<evidence type="ECO:0000256" key="8">
    <source>
        <dbReference type="SAM" id="Phobius"/>
    </source>
</evidence>
<evidence type="ECO:0000259" key="9">
    <source>
        <dbReference type="Pfam" id="PF00361"/>
    </source>
</evidence>
<evidence type="ECO:0000313" key="10">
    <source>
        <dbReference type="EMBL" id="QUI22680.1"/>
    </source>
</evidence>
<feature type="transmembrane region" description="Helical" evidence="8">
    <location>
        <begin position="155"/>
        <end position="175"/>
    </location>
</feature>
<feature type="transmembrane region" description="Helical" evidence="8">
    <location>
        <begin position="6"/>
        <end position="21"/>
    </location>
</feature>
<protein>
    <submittedName>
        <fullName evidence="10">Proton-conducting membrane transporter</fullName>
    </submittedName>
</protein>
<dbReference type="RefSeq" id="WP_212698172.1">
    <property type="nucleotide sequence ID" value="NZ_CP058649.1"/>
</dbReference>
<dbReference type="AlphaFoldDB" id="A0A8J8MJ81"/>
<feature type="transmembrane region" description="Helical" evidence="8">
    <location>
        <begin position="509"/>
        <end position="531"/>
    </location>
</feature>
<feature type="domain" description="NADH:quinone oxidoreductase/Mrp antiporter transmembrane" evidence="9">
    <location>
        <begin position="120"/>
        <end position="404"/>
    </location>
</feature>
<sequence>MIPIDTFIFFPIIIASVTYLVRTRYNKFILLILQFILFIGSIIQFIYVKYHGTITLTLGDYPRGIGITLSVDLMTAVFVMLAVFLFTCMFLYNFKKNYMNHLFLFLFLILQGLINGIFMSTDLFDLYILIEVSTIVVSILIMFKKDSRSIYDGMLYLLINMVAMAFFLIGTGYIYKIFGSVDMDVIFGLMGKVEDPRTLILPYCLIITAVSLKSAVMPLFSWLPRAHGTYSSPSIISAILSSLYVKCGVYLYIRIQHTFSPIFDTSTIFLVMGFLTAVVGFLFALSQTDIKLILSYHTISQIGLIIFGLNLNNTYSYWGSIYHIINHAIFKSVLFLTAGIIIENYETRDIRQIRGVFRRMPFVSIFTFMAILGITGAPFFNGSISKYLIQKGSYVSLLDYALIFINLGTILSFVKYMSMFRGHNPGNSHRPPINQRIVIMTLGTFCLLGGILGKQFISLLFNINIHIPFEKYLIKSLLYIGSIVIGLVFYIFLYHRIKFFKPIREVNLSFNQICLSITLFFTGLLSLMLFMY</sequence>
<evidence type="ECO:0000256" key="5">
    <source>
        <dbReference type="ARBA" id="ARBA00022989"/>
    </source>
</evidence>
<evidence type="ECO:0000256" key="2">
    <source>
        <dbReference type="ARBA" id="ARBA00005346"/>
    </source>
</evidence>
<evidence type="ECO:0000256" key="4">
    <source>
        <dbReference type="ARBA" id="ARBA00022692"/>
    </source>
</evidence>
<feature type="transmembrane region" description="Helical" evidence="8">
    <location>
        <begin position="321"/>
        <end position="342"/>
    </location>
</feature>
<evidence type="ECO:0000256" key="3">
    <source>
        <dbReference type="ARBA" id="ARBA00022475"/>
    </source>
</evidence>
<keyword evidence="4 7" id="KW-0812">Transmembrane</keyword>
<dbReference type="GO" id="GO:0005886">
    <property type="term" value="C:plasma membrane"/>
    <property type="evidence" value="ECO:0007669"/>
    <property type="project" value="UniProtKB-SubCell"/>
</dbReference>
<dbReference type="PRINTS" id="PR01437">
    <property type="entry name" value="NUOXDRDTASE4"/>
</dbReference>
<feature type="transmembrane region" description="Helical" evidence="8">
    <location>
        <begin position="265"/>
        <end position="285"/>
    </location>
</feature>
<dbReference type="EMBL" id="CP058649">
    <property type="protein sequence ID" value="QUI22680.1"/>
    <property type="molecule type" value="Genomic_DNA"/>
</dbReference>
<feature type="transmembrane region" description="Helical" evidence="8">
    <location>
        <begin position="362"/>
        <end position="380"/>
    </location>
</feature>
<dbReference type="Proteomes" id="UP000683246">
    <property type="component" value="Chromosome"/>
</dbReference>
<feature type="transmembrane region" description="Helical" evidence="8">
    <location>
        <begin position="67"/>
        <end position="90"/>
    </location>
</feature>
<keyword evidence="5 8" id="KW-1133">Transmembrane helix</keyword>
<feature type="transmembrane region" description="Helical" evidence="8">
    <location>
        <begin position="235"/>
        <end position="253"/>
    </location>
</feature>
<dbReference type="InterPro" id="IPR001750">
    <property type="entry name" value="ND/Mrp_TM"/>
</dbReference>
<reference evidence="10" key="1">
    <citation type="submission" date="2020-07" db="EMBL/GenBank/DDBJ databases">
        <title>Vallitalea pronyensis genome.</title>
        <authorList>
            <person name="Postec A."/>
        </authorList>
    </citation>
    <scope>NUCLEOTIDE SEQUENCE</scope>
    <source>
        <strain evidence="10">FatNI3</strain>
    </source>
</reference>
<feature type="transmembrane region" description="Helical" evidence="8">
    <location>
        <begin position="437"/>
        <end position="457"/>
    </location>
</feature>
<keyword evidence="11" id="KW-1185">Reference proteome</keyword>
<dbReference type="PANTHER" id="PTHR42703">
    <property type="entry name" value="NADH DEHYDROGENASE"/>
    <property type="match status" value="1"/>
</dbReference>
<proteinExistence type="inferred from homology"/>
<dbReference type="KEGG" id="vpy:HZI73_10415"/>
<accession>A0A8J8MJ81</accession>
<dbReference type="PANTHER" id="PTHR42703:SF1">
    <property type="entry name" value="NA(+)_H(+) ANTIPORTER SUBUNIT D1"/>
    <property type="match status" value="1"/>
</dbReference>
<feature type="transmembrane region" description="Helical" evidence="8">
    <location>
        <begin position="126"/>
        <end position="143"/>
    </location>
</feature>
<feature type="transmembrane region" description="Helical" evidence="8">
    <location>
        <begin position="477"/>
        <end position="497"/>
    </location>
</feature>
<dbReference type="GO" id="GO:0008137">
    <property type="term" value="F:NADH dehydrogenase (ubiquinone) activity"/>
    <property type="evidence" value="ECO:0007669"/>
    <property type="project" value="InterPro"/>
</dbReference>
<comment type="subcellular location">
    <subcellularLocation>
        <location evidence="1">Cell membrane</location>
        <topology evidence="1">Multi-pass membrane protein</topology>
    </subcellularLocation>
    <subcellularLocation>
        <location evidence="7">Membrane</location>
        <topology evidence="7">Multi-pass membrane protein</topology>
    </subcellularLocation>
</comment>
<evidence type="ECO:0000256" key="1">
    <source>
        <dbReference type="ARBA" id="ARBA00004651"/>
    </source>
</evidence>
<feature type="transmembrane region" description="Helical" evidence="8">
    <location>
        <begin position="400"/>
        <end position="417"/>
    </location>
</feature>
<feature type="transmembrane region" description="Helical" evidence="8">
    <location>
        <begin position="200"/>
        <end position="223"/>
    </location>
</feature>
<keyword evidence="3" id="KW-1003">Cell membrane</keyword>
<gene>
    <name evidence="10" type="ORF">HZI73_10415</name>
</gene>